<feature type="transmembrane region" description="Helical" evidence="1">
    <location>
        <begin position="113"/>
        <end position="133"/>
    </location>
</feature>
<gene>
    <name evidence="2" type="ORF">E3N88_33144</name>
</gene>
<dbReference type="PANTHER" id="PTHR35307">
    <property type="entry name" value="PROTEIN, PUTATIVE-RELATED"/>
    <property type="match status" value="1"/>
</dbReference>
<evidence type="ECO:0008006" key="4">
    <source>
        <dbReference type="Google" id="ProtNLM"/>
    </source>
</evidence>
<dbReference type="PANTHER" id="PTHR35307:SF9">
    <property type="entry name" value="TRANSMEMBRANE PROTEIN"/>
    <property type="match status" value="1"/>
</dbReference>
<keyword evidence="1" id="KW-1133">Transmembrane helix</keyword>
<keyword evidence="1" id="KW-0472">Membrane</keyword>
<proteinExistence type="predicted"/>
<dbReference type="EMBL" id="SZYD01000016">
    <property type="protein sequence ID" value="KAD3337624.1"/>
    <property type="molecule type" value="Genomic_DNA"/>
</dbReference>
<dbReference type="AlphaFoldDB" id="A0A5N6MAJ4"/>
<feature type="transmembrane region" description="Helical" evidence="1">
    <location>
        <begin position="76"/>
        <end position="101"/>
    </location>
</feature>
<feature type="transmembrane region" description="Helical" evidence="1">
    <location>
        <begin position="47"/>
        <end position="64"/>
    </location>
</feature>
<feature type="transmembrane region" description="Helical" evidence="1">
    <location>
        <begin position="12"/>
        <end position="35"/>
    </location>
</feature>
<organism evidence="2 3">
    <name type="scientific">Mikania micrantha</name>
    <name type="common">bitter vine</name>
    <dbReference type="NCBI Taxonomy" id="192012"/>
    <lineage>
        <taxon>Eukaryota</taxon>
        <taxon>Viridiplantae</taxon>
        <taxon>Streptophyta</taxon>
        <taxon>Embryophyta</taxon>
        <taxon>Tracheophyta</taxon>
        <taxon>Spermatophyta</taxon>
        <taxon>Magnoliopsida</taxon>
        <taxon>eudicotyledons</taxon>
        <taxon>Gunneridae</taxon>
        <taxon>Pentapetalae</taxon>
        <taxon>asterids</taxon>
        <taxon>campanulids</taxon>
        <taxon>Asterales</taxon>
        <taxon>Asteraceae</taxon>
        <taxon>Asteroideae</taxon>
        <taxon>Heliantheae alliance</taxon>
        <taxon>Eupatorieae</taxon>
        <taxon>Mikania</taxon>
    </lineage>
</organism>
<evidence type="ECO:0000256" key="1">
    <source>
        <dbReference type="SAM" id="Phobius"/>
    </source>
</evidence>
<evidence type="ECO:0000313" key="2">
    <source>
        <dbReference type="EMBL" id="KAD3337624.1"/>
    </source>
</evidence>
<dbReference type="Proteomes" id="UP000326396">
    <property type="component" value="Linkage Group LG6"/>
</dbReference>
<sequence length="591" mass="67273">MAWHVPEDAMPWVGLYCAIASLICTLAMAADVAYGFWQWKLWFPNKIFTLNAATITLIAIAMKLPVDLTSDTSHEYYYHAGSIEITKMVSIVFLLTMLANFHPSLGLMNDKELLTNIVALGILVSTITVNIIIQSFTQLHLVSIISMPLLIFPFALPFSIALSVSTSRKILEQRYKESQQLVSSHQVKRYSSKDLKCYLKKFWMMTETCDPQFAIVFSSVSCAFGAICVYIAIGFVTQAIYFNDFWYADEHSSIEEYTMFVVQIEEETKLSERILRNSLNSINRLLDKFEKKEPKYLMKLLEKSKGFNGLIEYENDQVPPLCVEEIHSCWSLVLVTLTATSMALPNIANSHFKGLLSGMKEGLQIVRHIEKCLNVDGDSAKERKAARRLWTEIEVHRTWLQIDLQKKARIGKTSKEILQWLGDEAAKVVIQFCSRKKPSIDDSHYNFVLAGSMYRISQTILLHYKEQENWSNDEQLFEWISTIIADVLLACFTNLSRVIEIKCHHHAIEKRGENIRSAAQLLGKSKKILKILKARQPFNIDQDSMAYIDKWHAILKGQTPFGSHIPTCDASSTRIQGGSSKSNELVIVTVL</sequence>
<keyword evidence="3" id="KW-1185">Reference proteome</keyword>
<dbReference type="OrthoDB" id="1915303at2759"/>
<keyword evidence="1" id="KW-0812">Transmembrane</keyword>
<comment type="caution">
    <text evidence="2">The sequence shown here is derived from an EMBL/GenBank/DDBJ whole genome shotgun (WGS) entry which is preliminary data.</text>
</comment>
<feature type="transmembrane region" description="Helical" evidence="1">
    <location>
        <begin position="139"/>
        <end position="164"/>
    </location>
</feature>
<reference evidence="2 3" key="1">
    <citation type="submission" date="2019-05" db="EMBL/GenBank/DDBJ databases">
        <title>Mikania micrantha, genome provides insights into the molecular mechanism of rapid growth.</title>
        <authorList>
            <person name="Liu B."/>
        </authorList>
    </citation>
    <scope>NUCLEOTIDE SEQUENCE [LARGE SCALE GENOMIC DNA]</scope>
    <source>
        <strain evidence="2">NLD-2019</strain>
        <tissue evidence="2">Leaf</tissue>
    </source>
</reference>
<accession>A0A5N6MAJ4</accession>
<evidence type="ECO:0000313" key="3">
    <source>
        <dbReference type="Proteomes" id="UP000326396"/>
    </source>
</evidence>
<name>A0A5N6MAJ4_9ASTR</name>
<protein>
    <recommendedName>
        <fullName evidence="4">DUF4220 domain-containing protein</fullName>
    </recommendedName>
</protein>
<feature type="transmembrane region" description="Helical" evidence="1">
    <location>
        <begin position="213"/>
        <end position="233"/>
    </location>
</feature>